<reference evidence="1 2" key="1">
    <citation type="submission" date="2020-08" db="EMBL/GenBank/DDBJ databases">
        <title>Genomic Encyclopedia of Type Strains, Phase IV (KMG-IV): sequencing the most valuable type-strain genomes for metagenomic binning, comparative biology and taxonomic classification.</title>
        <authorList>
            <person name="Goeker M."/>
        </authorList>
    </citation>
    <scope>NUCLEOTIDE SEQUENCE [LARGE SCALE GENOMIC DNA]</scope>
    <source>
        <strain evidence="1 2">DSM 26575</strain>
    </source>
</reference>
<evidence type="ECO:0000313" key="1">
    <source>
        <dbReference type="EMBL" id="MBB3966991.1"/>
    </source>
</evidence>
<protein>
    <submittedName>
        <fullName evidence="1">Uncharacterized protein</fullName>
    </submittedName>
</protein>
<proteinExistence type="predicted"/>
<dbReference type="AlphaFoldDB" id="A0A7W6CV38"/>
<organism evidence="1 2">
    <name type="scientific">Rhizobium metallidurans</name>
    <dbReference type="NCBI Taxonomy" id="1265931"/>
    <lineage>
        <taxon>Bacteria</taxon>
        <taxon>Pseudomonadati</taxon>
        <taxon>Pseudomonadota</taxon>
        <taxon>Alphaproteobacteria</taxon>
        <taxon>Hyphomicrobiales</taxon>
        <taxon>Rhizobiaceae</taxon>
        <taxon>Rhizobium/Agrobacterium group</taxon>
        <taxon>Rhizobium</taxon>
    </lineage>
</organism>
<evidence type="ECO:0000313" key="2">
    <source>
        <dbReference type="Proteomes" id="UP000582090"/>
    </source>
</evidence>
<gene>
    <name evidence="1" type="ORF">GGQ67_004684</name>
</gene>
<sequence length="97" mass="10996">MTTPLPFEKMPVEERQAILRALAHKLHACALIAERDGDLVWKLLLALSARLEGSSEEVAADPCRGEDVVRKSLKLLSEFELRRPHCTVHEFAIMPRH</sequence>
<dbReference type="EMBL" id="JACIDW010000027">
    <property type="protein sequence ID" value="MBB3966991.1"/>
    <property type="molecule type" value="Genomic_DNA"/>
</dbReference>
<keyword evidence="2" id="KW-1185">Reference proteome</keyword>
<dbReference type="RefSeq" id="WP_113207725.1">
    <property type="nucleotide sequence ID" value="NZ_JACIDW010000027.1"/>
</dbReference>
<accession>A0A7W6CV38</accession>
<dbReference type="Proteomes" id="UP000582090">
    <property type="component" value="Unassembled WGS sequence"/>
</dbReference>
<name>A0A7W6CV38_9HYPH</name>
<comment type="caution">
    <text evidence="1">The sequence shown here is derived from an EMBL/GenBank/DDBJ whole genome shotgun (WGS) entry which is preliminary data.</text>
</comment>